<feature type="compositionally biased region" description="Low complexity" evidence="1">
    <location>
        <begin position="203"/>
        <end position="217"/>
    </location>
</feature>
<feature type="compositionally biased region" description="Polar residues" evidence="1">
    <location>
        <begin position="532"/>
        <end position="541"/>
    </location>
</feature>
<dbReference type="Proteomes" id="UP001437256">
    <property type="component" value="Unassembled WGS sequence"/>
</dbReference>
<reference evidence="3 4" key="1">
    <citation type="submission" date="2024-05" db="EMBL/GenBank/DDBJ databases">
        <title>A draft genome resource for the thread blight pathogen Marasmius tenuissimus strain MS-2.</title>
        <authorList>
            <person name="Yulfo-Soto G.E."/>
            <person name="Baruah I.K."/>
            <person name="Amoako-Attah I."/>
            <person name="Bukari Y."/>
            <person name="Meinhardt L.W."/>
            <person name="Bailey B.A."/>
            <person name="Cohen S.P."/>
        </authorList>
    </citation>
    <scope>NUCLEOTIDE SEQUENCE [LARGE SCALE GENOMIC DNA]</scope>
    <source>
        <strain evidence="3 4">MS-2</strain>
    </source>
</reference>
<feature type="compositionally biased region" description="Polar residues" evidence="1">
    <location>
        <begin position="349"/>
        <end position="365"/>
    </location>
</feature>
<name>A0ABR2ZCR6_9AGAR</name>
<feature type="compositionally biased region" description="Low complexity" evidence="1">
    <location>
        <begin position="551"/>
        <end position="586"/>
    </location>
</feature>
<comment type="caution">
    <text evidence="3">The sequence shown here is derived from an EMBL/GenBank/DDBJ whole genome shotgun (WGS) entry which is preliminary data.</text>
</comment>
<evidence type="ECO:0000313" key="4">
    <source>
        <dbReference type="Proteomes" id="UP001437256"/>
    </source>
</evidence>
<dbReference type="InterPro" id="IPR052935">
    <property type="entry name" value="Mg2+_PAP"/>
</dbReference>
<feature type="region of interest" description="Disordered" evidence="1">
    <location>
        <begin position="193"/>
        <end position="225"/>
    </location>
</feature>
<keyword evidence="4" id="KW-1185">Reference proteome</keyword>
<dbReference type="Pfam" id="PF09949">
    <property type="entry name" value="APP1_cat"/>
    <property type="match status" value="2"/>
</dbReference>
<dbReference type="PANTHER" id="PTHR28208">
    <property type="entry name" value="PHOSPHATIDATE PHOSPHATASE APP1"/>
    <property type="match status" value="1"/>
</dbReference>
<sequence length="692" mass="75780">MSEDMRGRSWRSLAASAASSRLASFRGQVQGYLAQQDIKNRQIGSGERSGAGNKQTWRQWAGQKIGRGPTLGTEKIALFPGWASKRPRNAGNEHDEEFEVDVFVSGFATIHRGHEVASRSQRTFMRLAKGFAALPKLTGDVEDSKDSDQTDLISTQLTPSTEELLRSVNLPPRPNEMTIEREAELLDRQFRRLNEDTTDSDDSTSSRSSSPTRNSPPFEKLEPEGPVAAAAAISDDLLRTLHGNLEMRLLPFWSSVLPSRTVHVRLYSKDPHHSASSGHALASTHVQTNAHGSFQATFCLGWEDVLEVAFGEDSEEPDFYITAELLPVQPQPSRPSTPTHSHSTELTSMRSTPDATLPPTTSASTQVPLTNASIRVISDIDDTVKHSDIPGGARSVFRNVFVNELDDLVIPGMGEWFTGMWKKGVRFHYVSNGPFELLPILGDFFKVANLPPGSIKLRSYAGRSLFSGDSGEQDLELYTELAMESPHQILGIFIRDTGAGDALDDPTGFRVTTAYNTDIQTPFDAIPVELPTPTQHPSTSSGDRRPAPIDTQTPQASWSSSSKTPTTASSSTSTRSSNYFRTSRYTAEPDSLDENSSAPPTTPYATYTRKTPTTPRGSVSSSASSYFSRTTPKSSASTSTNTSSRIPEGEKKRHELQIRVYRARTALPEHIVLRIFRSPSECVEADAILASG</sequence>
<dbReference type="PANTHER" id="PTHR28208:SF3">
    <property type="entry name" value="PHOSPHATIDATE PHOSPHATASE APP1"/>
    <property type="match status" value="1"/>
</dbReference>
<organism evidence="3 4">
    <name type="scientific">Marasmius tenuissimus</name>
    <dbReference type="NCBI Taxonomy" id="585030"/>
    <lineage>
        <taxon>Eukaryota</taxon>
        <taxon>Fungi</taxon>
        <taxon>Dikarya</taxon>
        <taxon>Basidiomycota</taxon>
        <taxon>Agaricomycotina</taxon>
        <taxon>Agaricomycetes</taxon>
        <taxon>Agaricomycetidae</taxon>
        <taxon>Agaricales</taxon>
        <taxon>Marasmiineae</taxon>
        <taxon>Marasmiaceae</taxon>
        <taxon>Marasmius</taxon>
    </lineage>
</organism>
<dbReference type="InterPro" id="IPR019236">
    <property type="entry name" value="APP1_cat"/>
</dbReference>
<evidence type="ECO:0000313" key="3">
    <source>
        <dbReference type="EMBL" id="KAL0059060.1"/>
    </source>
</evidence>
<feature type="region of interest" description="Disordered" evidence="1">
    <location>
        <begin position="327"/>
        <end position="365"/>
    </location>
</feature>
<accession>A0ABR2ZCR6</accession>
<dbReference type="EMBL" id="JBBXMP010000252">
    <property type="protein sequence ID" value="KAL0059060.1"/>
    <property type="molecule type" value="Genomic_DNA"/>
</dbReference>
<evidence type="ECO:0000256" key="1">
    <source>
        <dbReference type="SAM" id="MobiDB-lite"/>
    </source>
</evidence>
<feature type="region of interest" description="Disordered" evidence="1">
    <location>
        <begin position="524"/>
        <end position="652"/>
    </location>
</feature>
<feature type="domain" description="Phosphatidate phosphatase APP1 catalytic" evidence="2">
    <location>
        <begin position="374"/>
        <end position="461"/>
    </location>
</feature>
<evidence type="ECO:0000259" key="2">
    <source>
        <dbReference type="Pfam" id="PF09949"/>
    </source>
</evidence>
<proteinExistence type="predicted"/>
<feature type="compositionally biased region" description="Low complexity" evidence="1">
    <location>
        <begin position="603"/>
        <end position="644"/>
    </location>
</feature>
<protein>
    <recommendedName>
        <fullName evidence="2">Phosphatidate phosphatase APP1 catalytic domain-containing protein</fullName>
    </recommendedName>
</protein>
<gene>
    <name evidence="3" type="ORF">AAF712_014237</name>
</gene>
<feature type="compositionally biased region" description="Low complexity" evidence="1">
    <location>
        <begin position="336"/>
        <end position="348"/>
    </location>
</feature>
<feature type="domain" description="Phosphatidate phosphatase APP1 catalytic" evidence="2">
    <location>
        <begin position="467"/>
        <end position="496"/>
    </location>
</feature>